<evidence type="ECO:0008006" key="3">
    <source>
        <dbReference type="Google" id="ProtNLM"/>
    </source>
</evidence>
<evidence type="ECO:0000313" key="1">
    <source>
        <dbReference type="EMBL" id="MBE2987214.1"/>
    </source>
</evidence>
<comment type="caution">
    <text evidence="1">The sequence shown here is derived from an EMBL/GenBank/DDBJ whole genome shotgun (WGS) entry which is preliminary data.</text>
</comment>
<reference evidence="1 2" key="1">
    <citation type="submission" date="2020-10" db="EMBL/GenBank/DDBJ databases">
        <title>Campylobacter californiensis sp. nov. isolated from cattle and feral swine in California.</title>
        <authorList>
            <person name="Miller W.G."/>
        </authorList>
    </citation>
    <scope>NUCLEOTIDE SEQUENCE [LARGE SCALE GENOMIC DNA]</scope>
    <source>
        <strain evidence="1 2">RM12919</strain>
    </source>
</reference>
<sequence length="132" mass="15607">MKTQNIKSGYMTSIISWGKKKKDEKGEYLVRFYDDMLGKYTYVTDGTKVCWLEEGYMGKNRKKYATITAKNSEKYYIKDKMYRNTSPQGNGDIDHFLELENGYLLATTIAGYGYYKITQEIYETECWGDFWF</sequence>
<dbReference type="AlphaFoldDB" id="A0ABD4JKB8"/>
<dbReference type="EMBL" id="JADBHS010000022">
    <property type="protein sequence ID" value="MBE2987214.1"/>
    <property type="molecule type" value="Genomic_DNA"/>
</dbReference>
<dbReference type="RefSeq" id="WP_336613614.1">
    <property type="nucleotide sequence ID" value="NZ_JADBHS010000022.1"/>
</dbReference>
<evidence type="ECO:0000313" key="2">
    <source>
        <dbReference type="Proteomes" id="UP001318760"/>
    </source>
</evidence>
<gene>
    <name evidence="1" type="ORF">CCAL12919_08820</name>
</gene>
<organism evidence="1 2">
    <name type="scientific">Campylobacter californiensis</name>
    <dbReference type="NCBI Taxonomy" id="1032243"/>
    <lineage>
        <taxon>Bacteria</taxon>
        <taxon>Pseudomonadati</taxon>
        <taxon>Campylobacterota</taxon>
        <taxon>Epsilonproteobacteria</taxon>
        <taxon>Campylobacterales</taxon>
        <taxon>Campylobacteraceae</taxon>
        <taxon>Campylobacter</taxon>
    </lineage>
</organism>
<protein>
    <recommendedName>
        <fullName evidence="3">YopX protein domain-containing protein</fullName>
    </recommendedName>
</protein>
<proteinExistence type="predicted"/>
<name>A0ABD4JKB8_9BACT</name>
<dbReference type="Proteomes" id="UP001318760">
    <property type="component" value="Unassembled WGS sequence"/>
</dbReference>
<accession>A0ABD4JKB8</accession>